<keyword evidence="5 6" id="KW-0378">Hydrolase</keyword>
<dbReference type="SUPFAM" id="SSF57440">
    <property type="entry name" value="Kringle-like"/>
    <property type="match status" value="4"/>
</dbReference>
<keyword evidence="3" id="KW-0325">Glycoprotein</keyword>
<dbReference type="InterPro" id="IPR000001">
    <property type="entry name" value="Kringle"/>
</dbReference>
<feature type="binding site" evidence="5">
    <location>
        <position position="171"/>
    </location>
    <ligand>
        <name>Zn(2+)</name>
        <dbReference type="ChEBI" id="CHEBI:29105"/>
        <note>catalytic</note>
    </ligand>
</feature>
<dbReference type="InterPro" id="IPR001506">
    <property type="entry name" value="Peptidase_M12A"/>
</dbReference>
<evidence type="ECO:0000259" key="7">
    <source>
        <dbReference type="PROSITE" id="PS50070"/>
    </source>
</evidence>
<evidence type="ECO:0000256" key="6">
    <source>
        <dbReference type="RuleBase" id="RU361183"/>
    </source>
</evidence>
<evidence type="ECO:0000256" key="2">
    <source>
        <dbReference type="ARBA" id="ARBA00023157"/>
    </source>
</evidence>
<feature type="disulfide bond" evidence="4">
    <location>
        <begin position="758"/>
        <end position="797"/>
    </location>
</feature>
<feature type="domain" description="Kringle" evidence="7">
    <location>
        <begin position="736"/>
        <end position="814"/>
    </location>
</feature>
<feature type="domain" description="Peptidase M12A" evidence="8">
    <location>
        <begin position="71"/>
        <end position="274"/>
    </location>
</feature>
<keyword evidence="2 4" id="KW-1015">Disulfide bond</keyword>
<dbReference type="CDD" id="cd00108">
    <property type="entry name" value="KR"/>
    <property type="match status" value="3"/>
</dbReference>
<evidence type="ECO:0000313" key="9">
    <source>
        <dbReference type="EMBL" id="CAB3263474.1"/>
    </source>
</evidence>
<dbReference type="EMBL" id="LR787612">
    <property type="protein sequence ID" value="CAB3263474.1"/>
    <property type="molecule type" value="mRNA"/>
</dbReference>
<evidence type="ECO:0000259" key="8">
    <source>
        <dbReference type="PROSITE" id="PS51864"/>
    </source>
</evidence>
<reference evidence="9" key="1">
    <citation type="submission" date="2020-04" db="EMBL/GenBank/DDBJ databases">
        <authorList>
            <person name="Neveu A P."/>
        </authorList>
    </citation>
    <scope>NUCLEOTIDE SEQUENCE</scope>
    <source>
        <tissue evidence="9">Whole embryo</tissue>
    </source>
</reference>
<dbReference type="InterPro" id="IPR034035">
    <property type="entry name" value="Astacin-like_dom"/>
</dbReference>
<evidence type="ECO:0000256" key="1">
    <source>
        <dbReference type="ARBA" id="ARBA00022572"/>
    </source>
</evidence>
<feature type="signal peptide" evidence="6">
    <location>
        <begin position="1"/>
        <end position="19"/>
    </location>
</feature>
<evidence type="ECO:0000256" key="4">
    <source>
        <dbReference type="PROSITE-ProRule" id="PRU00121"/>
    </source>
</evidence>
<dbReference type="GO" id="GO:0006508">
    <property type="term" value="P:proteolysis"/>
    <property type="evidence" value="ECO:0007669"/>
    <property type="project" value="UniProtKB-KW"/>
</dbReference>
<evidence type="ECO:0000256" key="3">
    <source>
        <dbReference type="ARBA" id="ARBA00023180"/>
    </source>
</evidence>
<dbReference type="EC" id="3.4.24.-" evidence="6"/>
<keyword evidence="9" id="KW-0449">Lipoprotein</keyword>
<gene>
    <name evidence="9" type="primary">Lpa</name>
</gene>
<dbReference type="PRINTS" id="PR00480">
    <property type="entry name" value="ASTACIN"/>
</dbReference>
<dbReference type="PANTHER" id="PTHR24261:SF7">
    <property type="entry name" value="KRINGLE DOMAIN-CONTAINING PROTEIN"/>
    <property type="match status" value="1"/>
</dbReference>
<dbReference type="InterPro" id="IPR006026">
    <property type="entry name" value="Peptidase_Metallo"/>
</dbReference>
<dbReference type="Gene3D" id="3.40.390.10">
    <property type="entry name" value="Collagenase (Catalytic Domain)"/>
    <property type="match status" value="1"/>
</dbReference>
<dbReference type="SUPFAM" id="SSF55486">
    <property type="entry name" value="Metalloproteases ('zincins'), catalytic domain"/>
    <property type="match status" value="1"/>
</dbReference>
<dbReference type="Pfam" id="PF01400">
    <property type="entry name" value="Astacin"/>
    <property type="match status" value="1"/>
</dbReference>
<dbReference type="GO" id="GO:0004222">
    <property type="term" value="F:metalloendopeptidase activity"/>
    <property type="evidence" value="ECO:0007669"/>
    <property type="project" value="UniProtKB-UniRule"/>
</dbReference>
<dbReference type="AlphaFoldDB" id="A0A6F9DJ25"/>
<dbReference type="CDD" id="cd04280">
    <property type="entry name" value="ZnMc_astacin_like"/>
    <property type="match status" value="1"/>
</dbReference>
<dbReference type="Gene3D" id="2.40.20.10">
    <property type="entry name" value="Plasminogen Kringle 4"/>
    <property type="match status" value="4"/>
</dbReference>
<dbReference type="InterPro" id="IPR036383">
    <property type="entry name" value="TSP1_rpt_sf"/>
</dbReference>
<dbReference type="InterPro" id="IPR024079">
    <property type="entry name" value="MetalloPept_cat_dom_sf"/>
</dbReference>
<keyword evidence="5 6" id="KW-0645">Protease</keyword>
<dbReference type="SMART" id="SM00209">
    <property type="entry name" value="TSP1"/>
    <property type="match status" value="3"/>
</dbReference>
<dbReference type="PANTHER" id="PTHR24261">
    <property type="entry name" value="PLASMINOGEN-RELATED"/>
    <property type="match status" value="1"/>
</dbReference>
<feature type="active site" evidence="5">
    <location>
        <position position="172"/>
    </location>
</feature>
<dbReference type="PROSITE" id="PS50070">
    <property type="entry name" value="KRINGLE_2"/>
    <property type="match status" value="4"/>
</dbReference>
<dbReference type="PRINTS" id="PR00018">
    <property type="entry name" value="KRINGLE"/>
</dbReference>
<dbReference type="InterPro" id="IPR038178">
    <property type="entry name" value="Kringle_sf"/>
</dbReference>
<keyword evidence="5 6" id="KW-0479">Metal-binding</keyword>
<dbReference type="PROSITE" id="PS51864">
    <property type="entry name" value="ASTACIN"/>
    <property type="match status" value="1"/>
</dbReference>
<dbReference type="InterPro" id="IPR050759">
    <property type="entry name" value="Serine_protease_kringle"/>
</dbReference>
<dbReference type="InterPro" id="IPR018056">
    <property type="entry name" value="Kringle_CS"/>
</dbReference>
<dbReference type="SUPFAM" id="SSF82895">
    <property type="entry name" value="TSP-1 type 1 repeat"/>
    <property type="match status" value="2"/>
</dbReference>
<dbReference type="Pfam" id="PF00051">
    <property type="entry name" value="Kringle"/>
    <property type="match status" value="4"/>
</dbReference>
<keyword evidence="5 6" id="KW-0482">Metalloprotease</keyword>
<feature type="binding site" evidence="5">
    <location>
        <position position="181"/>
    </location>
    <ligand>
        <name>Zn(2+)</name>
        <dbReference type="ChEBI" id="CHEBI:29105"/>
        <note>catalytic</note>
    </ligand>
</feature>
<dbReference type="SMART" id="SM00130">
    <property type="entry name" value="KR"/>
    <property type="match status" value="4"/>
</dbReference>
<accession>A0A6F9DJ25</accession>
<protein>
    <recommendedName>
        <fullName evidence="6">Metalloendopeptidase</fullName>
        <ecNumber evidence="6">3.4.24.-</ecNumber>
    </recommendedName>
</protein>
<feature type="domain" description="Kringle" evidence="7">
    <location>
        <begin position="499"/>
        <end position="563"/>
    </location>
</feature>
<feature type="domain" description="Kringle" evidence="7">
    <location>
        <begin position="291"/>
        <end position="365"/>
    </location>
</feature>
<sequence length="814" mass="91734">MRTVLFLFCVVFCMQAIDCCDRVDCSQECKSTGLFHVDQQTCECVCEIMVDDIRMTVREWEIITGKTNDGRAASIFAGRWDTPTSDGFFKVPYYYSKDIQASPAHRDAISRAVGVFNAFSCLKFVPAQVGDSDMIEFIKDRNRCYSYIGKTGGKQVLSIGEGCQYTGVVEHELLHALGFWHEQSRPDRDNYVRILEQNIIAGLERNFYKRPVSQVDSFSSPYDFMSVMHYSSAAFSKNDLPTIVKRSDNSTFSAQRWGMSFEDKVQLLAMYNCNGKRGIPETTACYHSLDRGHSYRGNVSVTRSGRTCQRWDTHTPHAHNLDPSIVTGGDLVENYCRNPNVDNQGPWCFTTDPNVPFEPCDIPICEDAVPKVGDALGPFSNPGFWSNFTEWSQCLATCGQGFQYRTRHCIGNEPGSENCPGEFWESSPCPPMDPCPGSWNNWEEYSECSKGCGKGKRMRIRTCSTDSCARGTPFQKRTCKNKDCPLYDDGDCFDRTNLDSYRGTMSQTQRGRKCRKWKQTPIKPSAYPDKDLNNKYCRNPTNQSLPFCYINKRKTQPCKVSLCNEDAVWGNYSEWSGCHCKTGKRYATRKCVGGIKGQGLCVGSPWKIESCSCGITPNVTAPPPVTMAPPTPYPPNHEMNCVNFSNAPSYRGNSSTTSSGHTCQRWDSQFPHNHEYRTLEQIVDAGLDENYCRTPDDGDIWPWCYVESYITVKEFCDIPECISDPPPPAPPIGCVDGTLESAMTYRGGLSMTVGNRTCQRWDLNIPHHHTTKSHTYPDAGLGPHNYCRSLGYHSVWCYTTDPDQQWEDCAVPAC</sequence>
<feature type="domain" description="Kringle" evidence="7">
    <location>
        <begin position="646"/>
        <end position="721"/>
    </location>
</feature>
<comment type="caution">
    <text evidence="4">Lacks conserved residue(s) required for the propagation of feature annotation.</text>
</comment>
<organism evidence="9">
    <name type="scientific">Phallusia mammillata</name>
    <dbReference type="NCBI Taxonomy" id="59560"/>
    <lineage>
        <taxon>Eukaryota</taxon>
        <taxon>Metazoa</taxon>
        <taxon>Chordata</taxon>
        <taxon>Tunicata</taxon>
        <taxon>Ascidiacea</taxon>
        <taxon>Phlebobranchia</taxon>
        <taxon>Ascidiidae</taxon>
        <taxon>Phallusia</taxon>
    </lineage>
</organism>
<dbReference type="InterPro" id="IPR013806">
    <property type="entry name" value="Kringle-like"/>
</dbReference>
<proteinExistence type="evidence at transcript level"/>
<dbReference type="Gene3D" id="2.20.100.10">
    <property type="entry name" value="Thrombospondin type-1 (TSP1) repeat"/>
    <property type="match status" value="2"/>
</dbReference>
<keyword evidence="1 4" id="KW-0420">Kringle</keyword>
<dbReference type="Pfam" id="PF00090">
    <property type="entry name" value="TSP_1"/>
    <property type="match status" value="2"/>
</dbReference>
<evidence type="ECO:0000256" key="5">
    <source>
        <dbReference type="PROSITE-ProRule" id="PRU01211"/>
    </source>
</evidence>
<keyword evidence="5 6" id="KW-0862">Zinc</keyword>
<comment type="cofactor">
    <cofactor evidence="5 6">
        <name>Zn(2+)</name>
        <dbReference type="ChEBI" id="CHEBI:29105"/>
    </cofactor>
    <text evidence="5 6">Binds 1 zinc ion per subunit.</text>
</comment>
<dbReference type="SMART" id="SM00235">
    <property type="entry name" value="ZnMc"/>
    <property type="match status" value="1"/>
</dbReference>
<name>A0A6F9DJ25_9ASCI</name>
<keyword evidence="6" id="KW-0732">Signal</keyword>
<feature type="binding site" evidence="5">
    <location>
        <position position="175"/>
    </location>
    <ligand>
        <name>Zn(2+)</name>
        <dbReference type="ChEBI" id="CHEBI:29105"/>
        <note>catalytic</note>
    </ligand>
</feature>
<feature type="chain" id="PRO_5026378270" description="Metalloendopeptidase" evidence="6">
    <location>
        <begin position="20"/>
        <end position="814"/>
    </location>
</feature>
<dbReference type="PROSITE" id="PS50092">
    <property type="entry name" value="TSP1"/>
    <property type="match status" value="3"/>
</dbReference>
<dbReference type="PROSITE" id="PS00021">
    <property type="entry name" value="KRINGLE_1"/>
    <property type="match status" value="1"/>
</dbReference>
<dbReference type="InterPro" id="IPR000884">
    <property type="entry name" value="TSP1_rpt"/>
</dbReference>
<dbReference type="GO" id="GO:0008270">
    <property type="term" value="F:zinc ion binding"/>
    <property type="evidence" value="ECO:0007669"/>
    <property type="project" value="UniProtKB-UniRule"/>
</dbReference>